<dbReference type="InterPro" id="IPR036737">
    <property type="entry name" value="OmpA-like_sf"/>
</dbReference>
<accession>A0A2U8E1C4</accession>
<evidence type="ECO:0000256" key="1">
    <source>
        <dbReference type="SAM" id="MobiDB-lite"/>
    </source>
</evidence>
<dbReference type="EMBL" id="CP023004">
    <property type="protein sequence ID" value="AWI08585.1"/>
    <property type="molecule type" value="Genomic_DNA"/>
</dbReference>
<dbReference type="Gene3D" id="3.30.1330.60">
    <property type="entry name" value="OmpA-like domain"/>
    <property type="match status" value="1"/>
</dbReference>
<feature type="compositionally biased region" description="Low complexity" evidence="1">
    <location>
        <begin position="594"/>
        <end position="604"/>
    </location>
</feature>
<feature type="region of interest" description="Disordered" evidence="1">
    <location>
        <begin position="581"/>
        <end position="604"/>
    </location>
</feature>
<evidence type="ECO:0000313" key="3">
    <source>
        <dbReference type="EMBL" id="AWI08585.1"/>
    </source>
</evidence>
<gene>
    <name evidence="3" type="ORF">CKA38_04335</name>
</gene>
<dbReference type="PANTHER" id="PTHR30441">
    <property type="entry name" value="DUF748 DOMAIN-CONTAINING PROTEIN"/>
    <property type="match status" value="1"/>
</dbReference>
<keyword evidence="4" id="KW-1185">Reference proteome</keyword>
<dbReference type="GO" id="GO:0090313">
    <property type="term" value="P:regulation of protein targeting to membrane"/>
    <property type="evidence" value="ECO:0007669"/>
    <property type="project" value="TreeGrafter"/>
</dbReference>
<name>A0A2U8E1C4_9BACT</name>
<protein>
    <recommendedName>
        <fullName evidence="5">AsmA domain-containing protein</fullName>
    </recommendedName>
</protein>
<evidence type="ECO:0000256" key="2">
    <source>
        <dbReference type="SAM" id="Phobius"/>
    </source>
</evidence>
<feature type="transmembrane region" description="Helical" evidence="2">
    <location>
        <begin position="28"/>
        <end position="47"/>
    </location>
</feature>
<dbReference type="InterPro" id="IPR008023">
    <property type="entry name" value="DUF748"/>
</dbReference>
<dbReference type="GO" id="GO:0005886">
    <property type="term" value="C:plasma membrane"/>
    <property type="evidence" value="ECO:0007669"/>
    <property type="project" value="TreeGrafter"/>
</dbReference>
<dbReference type="AlphaFoldDB" id="A0A2U8E1C4"/>
<keyword evidence="2" id="KW-1133">Transmembrane helix</keyword>
<dbReference type="Pfam" id="PF05359">
    <property type="entry name" value="DUF748"/>
    <property type="match status" value="1"/>
</dbReference>
<keyword evidence="2" id="KW-0472">Membrane</keyword>
<reference evidence="3 4" key="1">
    <citation type="journal article" date="2018" name="Syst. Appl. Microbiol.">
        <title>Ereboglobus luteus gen. nov. sp. nov. from cockroach guts, and new insights into the oxygen relationship of the genera Opitutus and Didymococcus (Verrucomicrobia: Opitutaceae).</title>
        <authorList>
            <person name="Tegtmeier D."/>
            <person name="Belitz A."/>
            <person name="Radek R."/>
            <person name="Heimerl T."/>
            <person name="Brune A."/>
        </authorList>
    </citation>
    <scope>NUCLEOTIDE SEQUENCE [LARGE SCALE GENOMIC DNA]</scope>
    <source>
        <strain evidence="3 4">Ho45</strain>
    </source>
</reference>
<proteinExistence type="predicted"/>
<dbReference type="OrthoDB" id="9757969at2"/>
<evidence type="ECO:0000313" key="4">
    <source>
        <dbReference type="Proteomes" id="UP000244896"/>
    </source>
</evidence>
<dbReference type="KEGG" id="elut:CKA38_04335"/>
<evidence type="ECO:0008006" key="5">
    <source>
        <dbReference type="Google" id="ProtNLM"/>
    </source>
</evidence>
<sequence>MTSPANSNKTPRTTDKNTRRRWPRWARIVRVIAIVVIVLILAGFFIAPPIARNILEEQLTKHLSTPRVTRVAQIERVRINPLALSCSVEGLSITASGRDPLVSWDSLQASLDLRTLISREWRLRKIALDGFAGRIAILPDGKPNFADLIPDEKDEPVASDENKKSAPLHINELSVTNARIDYSDASLPQPFSTQLGPVNFTVRDFQTGRPDLAPGEFSATTESGETLSWRGSLAVAPVSSRGEIRVGNLAIKKYTPFYGHLVRFDVTDGKLDINLRYEVAADADGIAIRTAQSDIALRDLQISERGKPVPAVGIGAIALSEITAEIHTARPAAPVLRIGRIAFDNGAVALRHDARGINLAELFSPAATDSPAFATSAPAPAAAPAPAPDITVGEVAVRDFTINIEDATLDAPLLTKAVIDTMSAKNFSLAKLDSPLAIELAMRIADEGELRAGGELALSPMRGKISAELGNLPLTLADAHVSQFLNARIEKGRLAVKAAATIDPESGLAVAGSTSVTDFAVKDASGGPLQSWKTLAVREIVYAEKPAAKIAITEIALDGSSTQINISPDGLLNIAALAKQSEPPQPAPSAENQTPVPAAPAASTASEPRLLVTIGKVTLNGGRVAFSDQSIAPVVKMSLDEINGAVSGLSSENIAHADVDVRAKINGAAPVSLTGQVNPLSNDVYSDLRFAIDSAALAPLSPYAGKYAGRTLAGGTLNVDVSTKVSKRFLDSANVITLDQFEFGEHTGSPEATSLPVGLAVSLLRDRNGKIILDVPIKGSLDDPEFKYGRAVRHALANIIMKAATAPFSLLTSVLGIGGKADGGAELDLSRAEFHAGANTLNEASQKKLTLLAKALGERPALHLAISGGFDADTDSAALRSIRFSADLKQEYLNENSGGQVSAGSTDALQLAPAIEARLVEILYRKKIPAAEQARAETPPTPEAMRAQLIETIRIDDDQLSQLAAARAESVRSFLVDKGVAESRVTLSGKPATGALASLELQ</sequence>
<organism evidence="3 4">
    <name type="scientific">Ereboglobus luteus</name>
    <dbReference type="NCBI Taxonomy" id="1796921"/>
    <lineage>
        <taxon>Bacteria</taxon>
        <taxon>Pseudomonadati</taxon>
        <taxon>Verrucomicrobiota</taxon>
        <taxon>Opitutia</taxon>
        <taxon>Opitutales</taxon>
        <taxon>Opitutaceae</taxon>
        <taxon>Ereboglobus</taxon>
    </lineage>
</organism>
<dbReference type="PANTHER" id="PTHR30441:SF8">
    <property type="entry name" value="DUF748 DOMAIN-CONTAINING PROTEIN"/>
    <property type="match status" value="1"/>
</dbReference>
<keyword evidence="2" id="KW-0812">Transmembrane</keyword>
<dbReference type="InterPro" id="IPR052894">
    <property type="entry name" value="AsmA-related"/>
</dbReference>
<dbReference type="Proteomes" id="UP000244896">
    <property type="component" value="Chromosome"/>
</dbReference>